<reference evidence="1 2" key="1">
    <citation type="submission" date="2019-11" db="EMBL/GenBank/DDBJ databases">
        <title>Whole genome sequence of Oryza granulata.</title>
        <authorList>
            <person name="Li W."/>
        </authorList>
    </citation>
    <scope>NUCLEOTIDE SEQUENCE [LARGE SCALE GENOMIC DNA]</scope>
    <source>
        <strain evidence="2">cv. Menghai</strain>
        <tissue evidence="1">Leaf</tissue>
    </source>
</reference>
<accession>A0A6G1DM71</accession>
<protein>
    <submittedName>
        <fullName evidence="1">Uncharacterized protein</fullName>
    </submittedName>
</protein>
<dbReference type="Proteomes" id="UP000479710">
    <property type="component" value="Unassembled WGS sequence"/>
</dbReference>
<evidence type="ECO:0000313" key="1">
    <source>
        <dbReference type="EMBL" id="KAF0913194.1"/>
    </source>
</evidence>
<name>A0A6G1DM71_9ORYZ</name>
<evidence type="ECO:0000313" key="2">
    <source>
        <dbReference type="Proteomes" id="UP000479710"/>
    </source>
</evidence>
<comment type="caution">
    <text evidence="1">The sequence shown here is derived from an EMBL/GenBank/DDBJ whole genome shotgun (WGS) entry which is preliminary data.</text>
</comment>
<gene>
    <name evidence="1" type="ORF">E2562_020358</name>
</gene>
<dbReference type="EMBL" id="SPHZ02000006">
    <property type="protein sequence ID" value="KAF0913194.1"/>
    <property type="molecule type" value="Genomic_DNA"/>
</dbReference>
<keyword evidence="2" id="KW-1185">Reference proteome</keyword>
<sequence>MLDLSSCCSSRPSHLLTAPSEFVADVASLRSVASHRVIHVHSESVADAAFLCQLIQSNRICCCPAPGAASPDPQCRSQEDLHRPHVAADPRPKFSLWPLTSPLTSMSSLMSFSRTMALKTSIH</sequence>
<dbReference type="AlphaFoldDB" id="A0A6G1DM71"/>
<organism evidence="1 2">
    <name type="scientific">Oryza meyeriana var. granulata</name>
    <dbReference type="NCBI Taxonomy" id="110450"/>
    <lineage>
        <taxon>Eukaryota</taxon>
        <taxon>Viridiplantae</taxon>
        <taxon>Streptophyta</taxon>
        <taxon>Embryophyta</taxon>
        <taxon>Tracheophyta</taxon>
        <taxon>Spermatophyta</taxon>
        <taxon>Magnoliopsida</taxon>
        <taxon>Liliopsida</taxon>
        <taxon>Poales</taxon>
        <taxon>Poaceae</taxon>
        <taxon>BOP clade</taxon>
        <taxon>Oryzoideae</taxon>
        <taxon>Oryzeae</taxon>
        <taxon>Oryzinae</taxon>
        <taxon>Oryza</taxon>
        <taxon>Oryza meyeriana</taxon>
    </lineage>
</organism>
<proteinExistence type="predicted"/>